<reference evidence="1 2" key="1">
    <citation type="submission" date="2019-03" db="EMBL/GenBank/DDBJ databases">
        <title>Porphyromonas levii Isolated from the Uterus of Dairy Cows.</title>
        <authorList>
            <person name="Francis A.M."/>
        </authorList>
    </citation>
    <scope>NUCLEOTIDE SEQUENCE [LARGE SCALE GENOMIC DNA]</scope>
    <source>
        <strain evidence="1 2">AF5678</strain>
    </source>
</reference>
<comment type="caution">
    <text evidence="1">The sequence shown here is derived from an EMBL/GenBank/DDBJ whole genome shotgun (WGS) entry which is preliminary data.</text>
</comment>
<evidence type="ECO:0000313" key="2">
    <source>
        <dbReference type="Proteomes" id="UP000297225"/>
    </source>
</evidence>
<dbReference type="Proteomes" id="UP000297225">
    <property type="component" value="Unassembled WGS sequence"/>
</dbReference>
<organism evidence="1 2">
    <name type="scientific">Porphyromonas levii</name>
    <dbReference type="NCBI Taxonomy" id="28114"/>
    <lineage>
        <taxon>Bacteria</taxon>
        <taxon>Pseudomonadati</taxon>
        <taxon>Bacteroidota</taxon>
        <taxon>Bacteroidia</taxon>
        <taxon>Bacteroidales</taxon>
        <taxon>Porphyromonadaceae</taxon>
        <taxon>Porphyromonas</taxon>
    </lineage>
</organism>
<dbReference type="InterPro" id="IPR011204">
    <property type="entry name" value="Virulence_RhuM-like"/>
</dbReference>
<keyword evidence="2" id="KW-1185">Reference proteome</keyword>
<dbReference type="PIRSF" id="PIRSF015268">
    <property type="entry name" value="Virulence_RhuM"/>
    <property type="match status" value="1"/>
</dbReference>
<proteinExistence type="predicted"/>
<dbReference type="PANTHER" id="PTHR35810:SF1">
    <property type="entry name" value="CYTOPLASMIC PROTEIN"/>
    <property type="match status" value="1"/>
</dbReference>
<dbReference type="EMBL" id="SPNC01000217">
    <property type="protein sequence ID" value="TFH94018.1"/>
    <property type="molecule type" value="Genomic_DNA"/>
</dbReference>
<dbReference type="STRING" id="1122973.GCA_000379925_00763"/>
<dbReference type="RefSeq" id="WP_134849899.1">
    <property type="nucleotide sequence ID" value="NZ_CP197400.1"/>
</dbReference>
<sequence>MLLWREGTNTMMQAEENQIIIYNTDDGKARVTLYAKDGNIWMNQNQMAELFATSVPNISMHISNILKEGELVEDSVVKDYLTTASDGKNYQVTFYALDMVLAIGFRVRSKRGTQFRRWANHNLKEYMIKGFVMDDDRLKNPDGRPDYFDELLERIRDIRASEKRFYQKVRDLLALSSDYDKSDKSTQKFVAETQNKLLYAVTQQTAAEIVVSRADANAPNMALTSWKGSVVRKQDIYTAKNYLKQEEIETLNQLTVLFLDSAELRVKERKDLTLDYWRNNVDALLSFQNKDLLKGSGAVSNAQMKAKVDQEYEAFNLRRKELALMEEEQRELTELRQIEQSIAKRPQSDE</sequence>
<evidence type="ECO:0000313" key="1">
    <source>
        <dbReference type="EMBL" id="TFH94018.1"/>
    </source>
</evidence>
<accession>A0A4Y8WMT3</accession>
<dbReference type="Pfam" id="PF13310">
    <property type="entry name" value="Virulence_RhuM"/>
    <property type="match status" value="1"/>
</dbReference>
<dbReference type="OrthoDB" id="9802752at2"/>
<name>A0A4Y8WMT3_9PORP</name>
<dbReference type="AlphaFoldDB" id="A0A4Y8WMT3"/>
<protein>
    <submittedName>
        <fullName evidence="1">Hydroxyacid dehydrogenase</fullName>
    </submittedName>
</protein>
<gene>
    <name evidence="1" type="ORF">E4P47_09300</name>
</gene>
<dbReference type="PANTHER" id="PTHR35810">
    <property type="entry name" value="CYTOPLASMIC PROTEIN-RELATED"/>
    <property type="match status" value="1"/>
</dbReference>